<dbReference type="EMBL" id="JACHHT010000002">
    <property type="protein sequence ID" value="MBB6522399.1"/>
    <property type="molecule type" value="Genomic_DNA"/>
</dbReference>
<evidence type="ECO:0000256" key="10">
    <source>
        <dbReference type="ARBA" id="ARBA00023136"/>
    </source>
</evidence>
<comment type="caution">
    <text evidence="17">The sequence shown here is derived from an EMBL/GenBank/DDBJ whole genome shotgun (WGS) entry which is preliminary data.</text>
</comment>
<dbReference type="PROSITE" id="PS52016">
    <property type="entry name" value="TONB_DEPENDENT_REC_3"/>
    <property type="match status" value="1"/>
</dbReference>
<keyword evidence="9 14" id="KW-0798">TonB box</keyword>
<evidence type="ECO:0000256" key="8">
    <source>
        <dbReference type="ARBA" id="ARBA00023065"/>
    </source>
</evidence>
<evidence type="ECO:0000259" key="15">
    <source>
        <dbReference type="Pfam" id="PF00593"/>
    </source>
</evidence>
<evidence type="ECO:0000256" key="11">
    <source>
        <dbReference type="ARBA" id="ARBA00023237"/>
    </source>
</evidence>
<keyword evidence="4" id="KW-0410">Iron transport</keyword>
<organism evidence="17 18">
    <name type="scientific">Pseudoteredinibacter isoporae</name>
    <dbReference type="NCBI Taxonomy" id="570281"/>
    <lineage>
        <taxon>Bacteria</taxon>
        <taxon>Pseudomonadati</taxon>
        <taxon>Pseudomonadota</taxon>
        <taxon>Gammaproteobacteria</taxon>
        <taxon>Cellvibrionales</taxon>
        <taxon>Cellvibrionaceae</taxon>
        <taxon>Pseudoteredinibacter</taxon>
    </lineage>
</organism>
<evidence type="ECO:0000256" key="2">
    <source>
        <dbReference type="ARBA" id="ARBA00022448"/>
    </source>
</evidence>
<evidence type="ECO:0000256" key="1">
    <source>
        <dbReference type="ARBA" id="ARBA00004571"/>
    </source>
</evidence>
<keyword evidence="6" id="KW-0732">Signal</keyword>
<keyword evidence="18" id="KW-1185">Reference proteome</keyword>
<protein>
    <submittedName>
        <fullName evidence="17">Iron complex outermembrane receptor protein</fullName>
    </submittedName>
</protein>
<comment type="similarity">
    <text evidence="12 14">Belongs to the TonB-dependent receptor family.</text>
</comment>
<feature type="short sequence motif" description="TonB C-terminal box" evidence="13">
    <location>
        <begin position="784"/>
        <end position="801"/>
    </location>
</feature>
<dbReference type="PROSITE" id="PS01156">
    <property type="entry name" value="TONB_DEPENDENT_REC_2"/>
    <property type="match status" value="1"/>
</dbReference>
<sequence length="801" mass="87699">MSPRPKNLAGAIQAALPKSVKTNSASITMSLLCGGALFATSAPSFAQEGKHWQIEEVTVTARKREESLQDTPIAVTAFSGEGMEKRGMTQLNGIAAYSPNMSFQSNPSFGGASNAASIYIRGVGQKEFLPTTEPGVGLYVDGVYIARSVGAILDLVDIAQVEVLRGPQGTLFGRNTIGGAISITSQKPSEEFSGKISTTVGTDSKRVIKGSVDIPLSENVLSRISFADMQQDGYVQRSDGLDLGDDNTQTGRLNVLWTPSDASEVNFSVEFSKDRENGPAMTLLGINLGNPIDPETPPMAVIHNVGANAAAGATNGAPCATPDMPINLAVPGCYDLRYQVGSDRNLGTAPAFSDSDFMASNLNVSIDITDQLSFKSITAWRDLDATFARDGDHSPHRVSQFHDTLEQQQFTQEFQLLGNHFDDSLNWIFGLYYFNEDGNNVNTLDFVMSNFTSGGRFENTSKAAFGQATWNANDWFSLTMGLRYTEEDKSFSPDQVILNNYFAGSGHPLLDAPFMQVGTRVLPLATDSQSISELTPMINASLHISEELMVYSSYSEGFKSGGFTQRVFPPQVAGFTAPAGASDQELIPDFAPEFVEVYELGAKYSGLDGRLRLNGAVFHTNYDDLQVQVFTSVAPVTKNAASAKITGWELELQWLPAESWLIEASYGYLNARYDDISFDETFIRPDNEFERVPEKTASLAINHDWDLADAGTLSARIDWSYRSKEYMDSFNTELIAQPSYDLINANLNWSSSDEQWELMLALKNISDEQYLMTGIIGDAFQTYEGIYNRGREFSLTAQYHF</sequence>
<dbReference type="CDD" id="cd01347">
    <property type="entry name" value="ligand_gated_channel"/>
    <property type="match status" value="1"/>
</dbReference>
<evidence type="ECO:0000256" key="14">
    <source>
        <dbReference type="RuleBase" id="RU003357"/>
    </source>
</evidence>
<feature type="domain" description="TonB-dependent receptor plug" evidence="16">
    <location>
        <begin position="68"/>
        <end position="180"/>
    </location>
</feature>
<evidence type="ECO:0000313" key="17">
    <source>
        <dbReference type="EMBL" id="MBB6522399.1"/>
    </source>
</evidence>
<dbReference type="Gene3D" id="2.40.170.20">
    <property type="entry name" value="TonB-dependent receptor, beta-barrel domain"/>
    <property type="match status" value="2"/>
</dbReference>
<keyword evidence="5 12" id="KW-0812">Transmembrane</keyword>
<evidence type="ECO:0000256" key="9">
    <source>
        <dbReference type="ARBA" id="ARBA00023077"/>
    </source>
</evidence>
<dbReference type="InterPro" id="IPR039426">
    <property type="entry name" value="TonB-dep_rcpt-like"/>
</dbReference>
<keyword evidence="7" id="KW-0408">Iron</keyword>
<dbReference type="RefSeq" id="WP_243749498.1">
    <property type="nucleotide sequence ID" value="NZ_JAAONY010000002.1"/>
</dbReference>
<evidence type="ECO:0000256" key="4">
    <source>
        <dbReference type="ARBA" id="ARBA00022496"/>
    </source>
</evidence>
<evidence type="ECO:0000256" key="12">
    <source>
        <dbReference type="PROSITE-ProRule" id="PRU01360"/>
    </source>
</evidence>
<evidence type="ECO:0000256" key="7">
    <source>
        <dbReference type="ARBA" id="ARBA00023004"/>
    </source>
</evidence>
<dbReference type="PANTHER" id="PTHR32552">
    <property type="entry name" value="FERRICHROME IRON RECEPTOR-RELATED"/>
    <property type="match status" value="1"/>
</dbReference>
<dbReference type="Pfam" id="PF00593">
    <property type="entry name" value="TonB_dep_Rec_b-barrel"/>
    <property type="match status" value="1"/>
</dbReference>
<dbReference type="InterPro" id="IPR012910">
    <property type="entry name" value="Plug_dom"/>
</dbReference>
<accession>A0A7X0JUC9</accession>
<dbReference type="InterPro" id="IPR036942">
    <property type="entry name" value="Beta-barrel_TonB_sf"/>
</dbReference>
<evidence type="ECO:0000256" key="6">
    <source>
        <dbReference type="ARBA" id="ARBA00022729"/>
    </source>
</evidence>
<dbReference type="Pfam" id="PF07715">
    <property type="entry name" value="Plug"/>
    <property type="match status" value="1"/>
</dbReference>
<keyword evidence="8" id="KW-0406">Ion transport</keyword>
<comment type="subcellular location">
    <subcellularLocation>
        <location evidence="1 12">Cell outer membrane</location>
        <topology evidence="1 12">Multi-pass membrane protein</topology>
    </subcellularLocation>
</comment>
<feature type="domain" description="TonB-dependent receptor-like beta-barrel" evidence="15">
    <location>
        <begin position="344"/>
        <end position="765"/>
    </location>
</feature>
<evidence type="ECO:0000259" key="16">
    <source>
        <dbReference type="Pfam" id="PF07715"/>
    </source>
</evidence>
<dbReference type="GO" id="GO:0009279">
    <property type="term" value="C:cell outer membrane"/>
    <property type="evidence" value="ECO:0007669"/>
    <property type="project" value="UniProtKB-SubCell"/>
</dbReference>
<keyword evidence="2 12" id="KW-0813">Transport</keyword>
<proteinExistence type="inferred from homology"/>
<keyword evidence="11 12" id="KW-0998">Cell outer membrane</keyword>
<evidence type="ECO:0000256" key="13">
    <source>
        <dbReference type="PROSITE-ProRule" id="PRU10144"/>
    </source>
</evidence>
<gene>
    <name evidence="17" type="ORF">HNR48_002684</name>
</gene>
<keyword evidence="17" id="KW-0675">Receptor</keyword>
<dbReference type="InterPro" id="IPR010917">
    <property type="entry name" value="TonB_rcpt_CS"/>
</dbReference>
<dbReference type="Proteomes" id="UP000528457">
    <property type="component" value="Unassembled WGS sequence"/>
</dbReference>
<evidence type="ECO:0000313" key="18">
    <source>
        <dbReference type="Proteomes" id="UP000528457"/>
    </source>
</evidence>
<keyword evidence="10 12" id="KW-0472">Membrane</keyword>
<dbReference type="InParanoid" id="A0A7X0JUC9"/>
<dbReference type="AlphaFoldDB" id="A0A7X0JUC9"/>
<dbReference type="PANTHER" id="PTHR32552:SF81">
    <property type="entry name" value="TONB-DEPENDENT OUTER MEMBRANE RECEPTOR"/>
    <property type="match status" value="1"/>
</dbReference>
<evidence type="ECO:0000256" key="3">
    <source>
        <dbReference type="ARBA" id="ARBA00022452"/>
    </source>
</evidence>
<name>A0A7X0JUC9_9GAMM</name>
<keyword evidence="3 12" id="KW-1134">Transmembrane beta strand</keyword>
<reference evidence="17 18" key="1">
    <citation type="submission" date="2020-08" db="EMBL/GenBank/DDBJ databases">
        <title>Genomic Encyclopedia of Type Strains, Phase IV (KMG-IV): sequencing the most valuable type-strain genomes for metagenomic binning, comparative biology and taxonomic classification.</title>
        <authorList>
            <person name="Goeker M."/>
        </authorList>
    </citation>
    <scope>NUCLEOTIDE SEQUENCE [LARGE SCALE GENOMIC DNA]</scope>
    <source>
        <strain evidence="17 18">DSM 22368</strain>
    </source>
</reference>
<dbReference type="InterPro" id="IPR000531">
    <property type="entry name" value="Beta-barrel_TonB"/>
</dbReference>
<dbReference type="SUPFAM" id="SSF56935">
    <property type="entry name" value="Porins"/>
    <property type="match status" value="1"/>
</dbReference>
<evidence type="ECO:0000256" key="5">
    <source>
        <dbReference type="ARBA" id="ARBA00022692"/>
    </source>
</evidence>
<dbReference type="GO" id="GO:0006826">
    <property type="term" value="P:iron ion transport"/>
    <property type="evidence" value="ECO:0007669"/>
    <property type="project" value="UniProtKB-KW"/>
</dbReference>